<dbReference type="AlphaFoldDB" id="A0A9P5N861"/>
<evidence type="ECO:0000313" key="2">
    <source>
        <dbReference type="Proteomes" id="UP000724874"/>
    </source>
</evidence>
<comment type="caution">
    <text evidence="1">The sequence shown here is derived from an EMBL/GenBank/DDBJ whole genome shotgun (WGS) entry which is preliminary data.</text>
</comment>
<organism evidence="1 2">
    <name type="scientific">Gymnopilus junonius</name>
    <name type="common">Spectacular rustgill mushroom</name>
    <name type="synonym">Gymnopilus spectabilis subsp. junonius</name>
    <dbReference type="NCBI Taxonomy" id="109634"/>
    <lineage>
        <taxon>Eukaryota</taxon>
        <taxon>Fungi</taxon>
        <taxon>Dikarya</taxon>
        <taxon>Basidiomycota</taxon>
        <taxon>Agaricomycotina</taxon>
        <taxon>Agaricomycetes</taxon>
        <taxon>Agaricomycetidae</taxon>
        <taxon>Agaricales</taxon>
        <taxon>Agaricineae</taxon>
        <taxon>Hymenogastraceae</taxon>
        <taxon>Gymnopilus</taxon>
    </lineage>
</organism>
<evidence type="ECO:0000313" key="1">
    <source>
        <dbReference type="EMBL" id="KAF8873965.1"/>
    </source>
</evidence>
<dbReference type="Proteomes" id="UP000724874">
    <property type="component" value="Unassembled WGS sequence"/>
</dbReference>
<gene>
    <name evidence="1" type="ORF">CPB84DRAFT_1798039</name>
</gene>
<reference evidence="1" key="1">
    <citation type="submission" date="2020-11" db="EMBL/GenBank/DDBJ databases">
        <authorList>
            <consortium name="DOE Joint Genome Institute"/>
            <person name="Ahrendt S."/>
            <person name="Riley R."/>
            <person name="Andreopoulos W."/>
            <person name="LaButti K."/>
            <person name="Pangilinan J."/>
            <person name="Ruiz-duenas F.J."/>
            <person name="Barrasa J.M."/>
            <person name="Sanchez-Garcia M."/>
            <person name="Camarero S."/>
            <person name="Miyauchi S."/>
            <person name="Serrano A."/>
            <person name="Linde D."/>
            <person name="Babiker R."/>
            <person name="Drula E."/>
            <person name="Ayuso-Fernandez I."/>
            <person name="Pacheco R."/>
            <person name="Padilla G."/>
            <person name="Ferreira P."/>
            <person name="Barriuso J."/>
            <person name="Kellner H."/>
            <person name="Castanera R."/>
            <person name="Alfaro M."/>
            <person name="Ramirez L."/>
            <person name="Pisabarro A.G."/>
            <person name="Kuo A."/>
            <person name="Tritt A."/>
            <person name="Lipzen A."/>
            <person name="He G."/>
            <person name="Yan M."/>
            <person name="Ng V."/>
            <person name="Cullen D."/>
            <person name="Martin F."/>
            <person name="Rosso M.-N."/>
            <person name="Henrissat B."/>
            <person name="Hibbett D."/>
            <person name="Martinez A.T."/>
            <person name="Grigoriev I.V."/>
        </authorList>
    </citation>
    <scope>NUCLEOTIDE SEQUENCE</scope>
    <source>
        <strain evidence="1">AH 44721</strain>
    </source>
</reference>
<keyword evidence="2" id="KW-1185">Reference proteome</keyword>
<proteinExistence type="predicted"/>
<sequence length="98" mass="11238">MPSASNSEASTFLFFNHCFECIIVGHKHEGRRFRVQNLHFTIDRILSICQTFLCSISESEAIFRIQAAVHIGSNGQFLRHDRLRSEGRVQKAGLLQLY</sequence>
<name>A0A9P5N861_GYMJU</name>
<protein>
    <submittedName>
        <fullName evidence="1">Uncharacterized protein</fullName>
    </submittedName>
</protein>
<accession>A0A9P5N861</accession>
<dbReference type="EMBL" id="JADNYJ010000224">
    <property type="protein sequence ID" value="KAF8873965.1"/>
    <property type="molecule type" value="Genomic_DNA"/>
</dbReference>